<evidence type="ECO:0000256" key="1">
    <source>
        <dbReference type="RuleBase" id="RU003682"/>
    </source>
</evidence>
<dbReference type="OrthoDB" id="5971311at2759"/>
<evidence type="ECO:0000259" key="2">
    <source>
        <dbReference type="PROSITE" id="PS51471"/>
    </source>
</evidence>
<name>A0A0U9I7J7_KLENI</name>
<protein>
    <recommendedName>
        <fullName evidence="2">Fe2OG dioxygenase domain-containing protein</fullName>
    </recommendedName>
</protein>
<dbReference type="PANTHER" id="PTHR33099">
    <property type="entry name" value="FE2OG DIOXYGENASE DOMAIN-CONTAINING PROTEIN"/>
    <property type="match status" value="1"/>
</dbReference>
<evidence type="ECO:0000313" key="3">
    <source>
        <dbReference type="EMBL" id="GAQ83997.1"/>
    </source>
</evidence>
<dbReference type="GO" id="GO:0046872">
    <property type="term" value="F:metal ion binding"/>
    <property type="evidence" value="ECO:0007669"/>
    <property type="project" value="UniProtKB-KW"/>
</dbReference>
<comment type="similarity">
    <text evidence="1">Belongs to the iron/ascorbate-dependent oxidoreductase family.</text>
</comment>
<dbReference type="GO" id="GO:0016491">
    <property type="term" value="F:oxidoreductase activity"/>
    <property type="evidence" value="ECO:0007669"/>
    <property type="project" value="UniProtKB-KW"/>
</dbReference>
<dbReference type="STRING" id="105231.A0A0U9I7J7"/>
<dbReference type="Proteomes" id="UP000054558">
    <property type="component" value="Unassembled WGS sequence"/>
</dbReference>
<accession>A0A0U9I7J7</accession>
<keyword evidence="1" id="KW-0408">Iron</keyword>
<dbReference type="InterPro" id="IPR005123">
    <property type="entry name" value="Oxoglu/Fe-dep_dioxygenase_dom"/>
</dbReference>
<keyword evidence="1" id="KW-0479">Metal-binding</keyword>
<dbReference type="PANTHER" id="PTHR33099:SF14">
    <property type="entry name" value="PROLYL 4-HYDROXYLASE ALPHA SUBUNIT FE(2+) 2OG DIOXYGENASE DOMAIN-CONTAINING PROTEIN"/>
    <property type="match status" value="1"/>
</dbReference>
<gene>
    <name evidence="3" type="ORF">KFL_001720100</name>
</gene>
<proteinExistence type="inferred from homology"/>
<keyword evidence="4" id="KW-1185">Reference proteome</keyword>
<dbReference type="Pfam" id="PF13640">
    <property type="entry name" value="2OG-FeII_Oxy_3"/>
    <property type="match status" value="1"/>
</dbReference>
<sequence>MEAPLEPSALSSYLSIQKALTAVRKDGKGNQLGWVPFRPEQLEYYPEKPADWESACEQQCEKLGIDFGEIKSHLEWATGLAGSIEKGQKAFCYGAVHRFPDHDVRHAQLVVNPTAAAPAKKAKARSQLEGGEKGRSFEVNLTDFDVVALLPHCSPAPFGDLLTESTKLDPDVRRALEAHCDVKLDYKYEGREEYSFSYRQRETKYPRPVFEHYLKEAVKDHLSHGQEVKLVPYKLNIYGEGDFFNLAPINQPTRIGEGDFFKPHTDTPVSPRLFIGTVVVCLPSAFSGGELLVSHGDTCQTFDFAAKSGEPGLYQFAAFYGDCLHEIRPVTQGRRVTLTYHVLRKEAREGQEDGDDVIYPSEDGKVSEFPLPSGDAVPEKLTAELTSELRALSELGYPHVGFLLQHEYTMSGLGPEGLKSSDKFLFDLLSRAWPCRFLPVL</sequence>
<evidence type="ECO:0000313" key="4">
    <source>
        <dbReference type="Proteomes" id="UP000054558"/>
    </source>
</evidence>
<dbReference type="InterPro" id="IPR044862">
    <property type="entry name" value="Pro_4_hyd_alph_FE2OG_OXY"/>
</dbReference>
<reference evidence="3 4" key="1">
    <citation type="journal article" date="2014" name="Nat. Commun.">
        <title>Klebsormidium flaccidum genome reveals primary factors for plant terrestrial adaptation.</title>
        <authorList>
            <person name="Hori K."/>
            <person name="Maruyama F."/>
            <person name="Fujisawa T."/>
            <person name="Togashi T."/>
            <person name="Yamamoto N."/>
            <person name="Seo M."/>
            <person name="Sato S."/>
            <person name="Yamada T."/>
            <person name="Mori H."/>
            <person name="Tajima N."/>
            <person name="Moriyama T."/>
            <person name="Ikeuchi M."/>
            <person name="Watanabe M."/>
            <person name="Wada H."/>
            <person name="Kobayashi K."/>
            <person name="Saito M."/>
            <person name="Masuda T."/>
            <person name="Sasaki-Sekimoto Y."/>
            <person name="Mashiguchi K."/>
            <person name="Awai K."/>
            <person name="Shimojima M."/>
            <person name="Masuda S."/>
            <person name="Iwai M."/>
            <person name="Nobusawa T."/>
            <person name="Narise T."/>
            <person name="Kondo S."/>
            <person name="Saito H."/>
            <person name="Sato R."/>
            <person name="Murakawa M."/>
            <person name="Ihara Y."/>
            <person name="Oshima-Yamada Y."/>
            <person name="Ohtaka K."/>
            <person name="Satoh M."/>
            <person name="Sonobe K."/>
            <person name="Ishii M."/>
            <person name="Ohtani R."/>
            <person name="Kanamori-Sato M."/>
            <person name="Honoki R."/>
            <person name="Miyazaki D."/>
            <person name="Mochizuki H."/>
            <person name="Umetsu J."/>
            <person name="Higashi K."/>
            <person name="Shibata D."/>
            <person name="Kamiya Y."/>
            <person name="Sato N."/>
            <person name="Nakamura Y."/>
            <person name="Tabata S."/>
            <person name="Ida S."/>
            <person name="Kurokawa K."/>
            <person name="Ohta H."/>
        </authorList>
    </citation>
    <scope>NUCLEOTIDE SEQUENCE [LARGE SCALE GENOMIC DNA]</scope>
    <source>
        <strain evidence="3 4">NIES-2285</strain>
    </source>
</reference>
<dbReference type="PROSITE" id="PS51471">
    <property type="entry name" value="FE2OG_OXY"/>
    <property type="match status" value="1"/>
</dbReference>
<dbReference type="AlphaFoldDB" id="A0A0U9I7J7"/>
<feature type="domain" description="Fe2OG dioxygenase" evidence="2">
    <location>
        <begin position="229"/>
        <end position="347"/>
    </location>
</feature>
<dbReference type="EMBL" id="DF237121">
    <property type="protein sequence ID" value="GAQ83997.1"/>
    <property type="molecule type" value="Genomic_DNA"/>
</dbReference>
<organism evidence="3 4">
    <name type="scientific">Klebsormidium nitens</name>
    <name type="common">Green alga</name>
    <name type="synonym">Ulothrix nitens</name>
    <dbReference type="NCBI Taxonomy" id="105231"/>
    <lineage>
        <taxon>Eukaryota</taxon>
        <taxon>Viridiplantae</taxon>
        <taxon>Streptophyta</taxon>
        <taxon>Klebsormidiophyceae</taxon>
        <taxon>Klebsormidiales</taxon>
        <taxon>Klebsormidiaceae</taxon>
        <taxon>Klebsormidium</taxon>
    </lineage>
</organism>
<dbReference type="Gene3D" id="2.60.120.620">
    <property type="entry name" value="q2cbj1_9rhob like domain"/>
    <property type="match status" value="1"/>
</dbReference>
<keyword evidence="1" id="KW-0560">Oxidoreductase</keyword>